<dbReference type="InterPro" id="IPR008929">
    <property type="entry name" value="Chondroitin_lyas"/>
</dbReference>
<gene>
    <name evidence="4" type="ORF">Q760_14585</name>
</gene>
<keyword evidence="5" id="KW-1185">Reference proteome</keyword>
<dbReference type="STRING" id="1408250.Q760_14585"/>
<sequence>MDHDRTAGTATVTPQPPAPAPSDAPTGPLLRAWGLDARRDRLTELLAGGLRAHPVRPVHDRALWDAVDRPTVAAFRLRGELDLEEPWPQPLTSHYARYLRDGNRTAYEDQVARRQERLSRAAVLATATGEERWLDEVADGVVLLCEQSSWCWPAHDEGLRIHGWALPPEGSPSLDLGAAEVVGQLAWIDHTLGAALDDHAPGVRERLRAEARTRVLRPFVDRRDWHWLRQDGWAHNWNPWIHGHVLVAALALLDEPDERAEAVEHAIAGLDQFLDTLPTDGSSDEGYTSWWNGAGRALEALEVLAHASGGVLDASTVPVVRETVRFPHRMQLGGDWYLDVADSPARPPRDQAWHVLHRWAQTLDDEQVRLHAASYREPGLPSVTERAGLGRALQGLADPAWRDAHREHPPLERDVWLPQTQLVVTRERLGSARGLCVTVKGGHNGEHDNHNDVGSVVIAVDGVPLVVDAGQPTYTAATFGAERFTLWTMQSSWHNVPEPAWTTQGTGARYRARDVRVTPGEDTTRVVLDLSEAYDLPGATGVRTVVLDRRRRCVTVEDAWDLGRDRHPGGAGAALADAASTVDGDGTHADPDAAGRTDEGSPAGLRVHYLLAGEVSAERGGVVTRPASGGRGVRLTWDPETVVATTTVRLLDDPLLAGVWGERLTRLELTLTEPAAGAARAVARAGRRTRTAPDEATSRMIRVVAQAIR</sequence>
<feature type="region of interest" description="Disordered" evidence="2">
    <location>
        <begin position="567"/>
        <end position="601"/>
    </location>
</feature>
<evidence type="ECO:0000256" key="2">
    <source>
        <dbReference type="SAM" id="MobiDB-lite"/>
    </source>
</evidence>
<dbReference type="GO" id="GO:0016829">
    <property type="term" value="F:lyase activity"/>
    <property type="evidence" value="ECO:0007669"/>
    <property type="project" value="InterPro"/>
</dbReference>
<organism evidence="4 5">
    <name type="scientific">Cellulomonas cellasea DSM 20118</name>
    <dbReference type="NCBI Taxonomy" id="1408250"/>
    <lineage>
        <taxon>Bacteria</taxon>
        <taxon>Bacillati</taxon>
        <taxon>Actinomycetota</taxon>
        <taxon>Actinomycetes</taxon>
        <taxon>Micrococcales</taxon>
        <taxon>Cellulomonadaceae</taxon>
        <taxon>Cellulomonas</taxon>
    </lineage>
</organism>
<evidence type="ECO:0000313" key="5">
    <source>
        <dbReference type="Proteomes" id="UP000029833"/>
    </source>
</evidence>
<evidence type="ECO:0000313" key="4">
    <source>
        <dbReference type="EMBL" id="KGM02255.1"/>
    </source>
</evidence>
<dbReference type="Gene3D" id="1.50.10.100">
    <property type="entry name" value="Chondroitin AC/alginate lyase"/>
    <property type="match status" value="1"/>
</dbReference>
<proteinExistence type="predicted"/>
<evidence type="ECO:0000256" key="1">
    <source>
        <dbReference type="ARBA" id="ARBA00004196"/>
    </source>
</evidence>
<dbReference type="Pfam" id="PF07940">
    <property type="entry name" value="Hepar_II_III_C"/>
    <property type="match status" value="1"/>
</dbReference>
<dbReference type="OrthoDB" id="9793856at2"/>
<dbReference type="GO" id="GO:0030313">
    <property type="term" value="C:cell envelope"/>
    <property type="evidence" value="ECO:0007669"/>
    <property type="project" value="UniProtKB-SubCell"/>
</dbReference>
<accession>A0A0A0B5Y6</accession>
<dbReference type="EMBL" id="AXNT01000057">
    <property type="protein sequence ID" value="KGM02255.1"/>
    <property type="molecule type" value="Genomic_DNA"/>
</dbReference>
<dbReference type="InterPro" id="IPR012480">
    <property type="entry name" value="Hepar_II_III_C"/>
</dbReference>
<comment type="subcellular location">
    <subcellularLocation>
        <location evidence="1">Cell envelope</location>
    </subcellularLocation>
</comment>
<feature type="compositionally biased region" description="Basic and acidic residues" evidence="2">
    <location>
        <begin position="585"/>
        <end position="599"/>
    </location>
</feature>
<dbReference type="Gene3D" id="2.70.98.70">
    <property type="match status" value="1"/>
</dbReference>
<protein>
    <recommendedName>
        <fullName evidence="3">Heparinase II/III-like C-terminal domain-containing protein</fullName>
    </recommendedName>
</protein>
<dbReference type="SUPFAM" id="SSF48230">
    <property type="entry name" value="Chondroitin AC/alginate lyase"/>
    <property type="match status" value="1"/>
</dbReference>
<feature type="domain" description="Heparinase II/III-like C-terminal" evidence="3">
    <location>
        <begin position="416"/>
        <end position="640"/>
    </location>
</feature>
<reference evidence="4 5" key="1">
    <citation type="submission" date="2013-10" db="EMBL/GenBank/DDBJ databases">
        <authorList>
            <person name="Wang G."/>
            <person name="Zhuang W."/>
        </authorList>
    </citation>
    <scope>NUCLEOTIDE SEQUENCE [LARGE SCALE GENOMIC DNA]</scope>
    <source>
        <strain evidence="4 5">DSM 20118</strain>
    </source>
</reference>
<dbReference type="AlphaFoldDB" id="A0A0A0B5Y6"/>
<feature type="region of interest" description="Disordered" evidence="2">
    <location>
        <begin position="1"/>
        <end position="28"/>
    </location>
</feature>
<comment type="caution">
    <text evidence="4">The sequence shown here is derived from an EMBL/GenBank/DDBJ whole genome shotgun (WGS) entry which is preliminary data.</text>
</comment>
<dbReference type="RefSeq" id="WP_052104071.1">
    <property type="nucleotide sequence ID" value="NZ_AXNT01000057.1"/>
</dbReference>
<evidence type="ECO:0000259" key="3">
    <source>
        <dbReference type="Pfam" id="PF07940"/>
    </source>
</evidence>
<dbReference type="Proteomes" id="UP000029833">
    <property type="component" value="Unassembled WGS sequence"/>
</dbReference>
<name>A0A0A0B5Y6_9CELL</name>